<reference evidence="2" key="1">
    <citation type="journal article" date="2005" name="Genome Res.">
        <title>Sequence, annotation, and analysis of synteny between rice chromosome 3 and diverged grass species.</title>
        <authorList>
            <consortium name="Rice Chromosome 3 Sequencing Consortium"/>
            <person name="Buell C.R."/>
            <person name="Yuan Q."/>
            <person name="Ouyang S."/>
            <person name="Liu J."/>
            <person name="Zhu W."/>
            <person name="Wang A."/>
            <person name="Maiti R."/>
            <person name="Haas B."/>
            <person name="Wortman J."/>
            <person name="Pertea M."/>
            <person name="Jones K.M."/>
            <person name="Kim M."/>
            <person name="Overton L."/>
            <person name="Tsitrin T."/>
            <person name="Fadrosh D."/>
            <person name="Bera J."/>
            <person name="Weaver B."/>
            <person name="Jin S."/>
            <person name="Johri S."/>
            <person name="Reardon M."/>
            <person name="Webb K."/>
            <person name="Hill J."/>
            <person name="Moffat K."/>
            <person name="Tallon L."/>
            <person name="Van Aken S."/>
            <person name="Lewis M."/>
            <person name="Utterback T."/>
            <person name="Feldblyum T."/>
            <person name="Zismann V."/>
            <person name="Iobst S."/>
            <person name="Hsiao J."/>
            <person name="de Vazeille A.R."/>
            <person name="Salzberg S.L."/>
            <person name="White O."/>
            <person name="Fraser C."/>
            <person name="Yu Y."/>
            <person name="Kim H."/>
            <person name="Rambo T."/>
            <person name="Currie J."/>
            <person name="Collura K."/>
            <person name="Kernodle-Thompson S."/>
            <person name="Wei F."/>
            <person name="Kudrna K."/>
            <person name="Ammiraju J.S."/>
            <person name="Luo M."/>
            <person name="Goicoechea J.L."/>
            <person name="Wing R.A."/>
            <person name="Henry D."/>
            <person name="Oates R."/>
            <person name="Palmer M."/>
            <person name="Pries G."/>
            <person name="Saski C."/>
            <person name="Simmons J."/>
            <person name="Soderlund C."/>
            <person name="Nelson W."/>
            <person name="de la Bastide M."/>
            <person name="Spiegel L."/>
            <person name="Nascimento L."/>
            <person name="Huang E."/>
            <person name="Preston R."/>
            <person name="Zutavern T."/>
            <person name="Palmer L."/>
            <person name="O'Shaughnessy A."/>
            <person name="Dike S."/>
            <person name="McCombie W.R."/>
            <person name="Minx P."/>
            <person name="Cordum H."/>
            <person name="Wilson R."/>
            <person name="Jin W."/>
            <person name="Lee H.R."/>
            <person name="Jiang J."/>
            <person name="Jackson S."/>
        </authorList>
    </citation>
    <scope>NUCLEOTIDE SEQUENCE [LARGE SCALE GENOMIC DNA]</scope>
</reference>
<feature type="compositionally biased region" description="Gly residues" evidence="1">
    <location>
        <begin position="171"/>
        <end position="188"/>
    </location>
</feature>
<dbReference type="AlphaFoldDB" id="Q10IK7"/>
<accession>Q10IK7</accession>
<reference evidence="2" key="2">
    <citation type="submission" date="2006-06" db="EMBL/GenBank/DDBJ databases">
        <authorList>
            <person name="Buell R."/>
            <person name="Wing R.A."/>
            <person name="McCombie W.A."/>
            <person name="Ouyang S."/>
        </authorList>
    </citation>
    <scope>NUCLEOTIDE SEQUENCE</scope>
</reference>
<feature type="region of interest" description="Disordered" evidence="1">
    <location>
        <begin position="88"/>
        <end position="230"/>
    </location>
</feature>
<protein>
    <submittedName>
        <fullName evidence="2">Uncharacterized protein</fullName>
    </submittedName>
</protein>
<proteinExistence type="predicted"/>
<feature type="compositionally biased region" description="Basic residues" evidence="1">
    <location>
        <begin position="139"/>
        <end position="151"/>
    </location>
</feature>
<evidence type="ECO:0000256" key="1">
    <source>
        <dbReference type="SAM" id="MobiDB-lite"/>
    </source>
</evidence>
<name>Q10IK7_ORYSJ</name>
<evidence type="ECO:0000313" key="2">
    <source>
        <dbReference type="EMBL" id="ABF96982.1"/>
    </source>
</evidence>
<feature type="compositionally biased region" description="Basic and acidic residues" evidence="1">
    <location>
        <begin position="199"/>
        <end position="215"/>
    </location>
</feature>
<gene>
    <name evidence="2" type="ordered locus">LOC_Os03g33920</name>
</gene>
<organism evidence="2">
    <name type="scientific">Oryza sativa subsp. japonica</name>
    <name type="common">Rice</name>
    <dbReference type="NCBI Taxonomy" id="39947"/>
    <lineage>
        <taxon>Eukaryota</taxon>
        <taxon>Viridiplantae</taxon>
        <taxon>Streptophyta</taxon>
        <taxon>Embryophyta</taxon>
        <taxon>Tracheophyta</taxon>
        <taxon>Spermatophyta</taxon>
        <taxon>Magnoliopsida</taxon>
        <taxon>Liliopsida</taxon>
        <taxon>Poales</taxon>
        <taxon>Poaceae</taxon>
        <taxon>BOP clade</taxon>
        <taxon>Oryzoideae</taxon>
        <taxon>Oryzeae</taxon>
        <taxon>Oryzinae</taxon>
        <taxon>Oryza</taxon>
        <taxon>Oryza sativa</taxon>
    </lineage>
</organism>
<sequence length="230" mass="24946">MGRRRRERSETTLMDRGGVWMEGKRCRGRPCRCDAGGGGGVADRCTGEEGRAAEQLRRGGWRGSRRCAAASGRNRGVDEVEGYVTVPREGTAAPADARAWRKGQPEEMPPRRKEKPARATVFRRNSGEEEVMPGMRAASRSRGRWWRRRPALRQGDRGGWRRPTRRKGKGDGGNAAPGVSAGNGGQAGEGEAAAMLEEATARPDDAPARRERRLEAAGGTGERGGRRGEG</sequence>
<feature type="compositionally biased region" description="Low complexity" evidence="1">
    <location>
        <begin position="189"/>
        <end position="198"/>
    </location>
</feature>
<dbReference type="EMBL" id="DP000009">
    <property type="protein sequence ID" value="ABF96982.1"/>
    <property type="molecule type" value="Genomic_DNA"/>
</dbReference>